<dbReference type="InterPro" id="IPR000847">
    <property type="entry name" value="LysR_HTH_N"/>
</dbReference>
<evidence type="ECO:0000256" key="1">
    <source>
        <dbReference type="ARBA" id="ARBA00009437"/>
    </source>
</evidence>
<dbReference type="SUPFAM" id="SSF53850">
    <property type="entry name" value="Periplasmic binding protein-like II"/>
    <property type="match status" value="1"/>
</dbReference>
<dbReference type="InterPro" id="IPR005119">
    <property type="entry name" value="LysR_subst-bd"/>
</dbReference>
<dbReference type="InterPro" id="IPR036388">
    <property type="entry name" value="WH-like_DNA-bd_sf"/>
</dbReference>
<dbReference type="PROSITE" id="PS50931">
    <property type="entry name" value="HTH_LYSR"/>
    <property type="match status" value="1"/>
</dbReference>
<dbReference type="RefSeq" id="WP_090212053.1">
    <property type="nucleotide sequence ID" value="NZ_FOYO01000001.1"/>
</dbReference>
<sequence>MRINYDFGDLEAFLAVKETGSFHAAAQRLNLSQSAVTRRVQKLEDALDSQLFERTTRSLKPTLAAKRLQARAEAILEDAQETTRAMRDESVAFSHQRGTVITLATIATVVTPLLTPAIQALSRRGQNPRIRILDGAANEVAEAVVSGEADFGLCSIPMLEPLTEFVPLLDDRIVLAVPKAHSIAKRSTVRLDDLGDTPLILPRRGTGNRLLIDEAIARARTPLSWTYEVGRSTTALELVAQGLGIALVPRSAVSAANVATCTLEAPDIVRSIGMLTRLGQSDAPPVAALKSALRKVASHV</sequence>
<evidence type="ECO:0000259" key="5">
    <source>
        <dbReference type="PROSITE" id="PS50931"/>
    </source>
</evidence>
<dbReference type="Pfam" id="PF03466">
    <property type="entry name" value="LysR_substrate"/>
    <property type="match status" value="1"/>
</dbReference>
<keyword evidence="7" id="KW-1185">Reference proteome</keyword>
<dbReference type="PANTHER" id="PTHR30419">
    <property type="entry name" value="HTH-TYPE TRANSCRIPTIONAL REGULATOR YBHD"/>
    <property type="match status" value="1"/>
</dbReference>
<dbReference type="Gene3D" id="1.10.10.10">
    <property type="entry name" value="Winged helix-like DNA-binding domain superfamily/Winged helix DNA-binding domain"/>
    <property type="match status" value="1"/>
</dbReference>
<evidence type="ECO:0000256" key="4">
    <source>
        <dbReference type="ARBA" id="ARBA00023163"/>
    </source>
</evidence>
<name>A0A1I6FXE1_9RHOB</name>
<dbReference type="InterPro" id="IPR050950">
    <property type="entry name" value="HTH-type_LysR_regulators"/>
</dbReference>
<evidence type="ECO:0000256" key="3">
    <source>
        <dbReference type="ARBA" id="ARBA00023125"/>
    </source>
</evidence>
<keyword evidence="3 6" id="KW-0238">DNA-binding</keyword>
<evidence type="ECO:0000313" key="7">
    <source>
        <dbReference type="Proteomes" id="UP000199658"/>
    </source>
</evidence>
<dbReference type="GO" id="GO:0005829">
    <property type="term" value="C:cytosol"/>
    <property type="evidence" value="ECO:0007669"/>
    <property type="project" value="TreeGrafter"/>
</dbReference>
<dbReference type="OrthoDB" id="9803735at2"/>
<organism evidence="6 7">
    <name type="scientific">Litoreibacter janthinus</name>
    <dbReference type="NCBI Taxonomy" id="670154"/>
    <lineage>
        <taxon>Bacteria</taxon>
        <taxon>Pseudomonadati</taxon>
        <taxon>Pseudomonadota</taxon>
        <taxon>Alphaproteobacteria</taxon>
        <taxon>Rhodobacterales</taxon>
        <taxon>Roseobacteraceae</taxon>
        <taxon>Litoreibacter</taxon>
    </lineage>
</organism>
<accession>A0A1I6FXE1</accession>
<dbReference type="CDD" id="cd08440">
    <property type="entry name" value="PBP2_LTTR_like_4"/>
    <property type="match status" value="1"/>
</dbReference>
<evidence type="ECO:0000313" key="6">
    <source>
        <dbReference type="EMBL" id="SFR34497.1"/>
    </source>
</evidence>
<dbReference type="PRINTS" id="PR00039">
    <property type="entry name" value="HTHLYSR"/>
</dbReference>
<dbReference type="Gene3D" id="3.40.190.290">
    <property type="match status" value="1"/>
</dbReference>
<keyword evidence="2" id="KW-0805">Transcription regulation</keyword>
<dbReference type="GO" id="GO:0003677">
    <property type="term" value="F:DNA binding"/>
    <property type="evidence" value="ECO:0007669"/>
    <property type="project" value="UniProtKB-KW"/>
</dbReference>
<evidence type="ECO:0000256" key="2">
    <source>
        <dbReference type="ARBA" id="ARBA00023015"/>
    </source>
</evidence>
<dbReference type="InterPro" id="IPR036390">
    <property type="entry name" value="WH_DNA-bd_sf"/>
</dbReference>
<gene>
    <name evidence="6" type="ORF">SAMN04488002_0490</name>
</gene>
<dbReference type="Proteomes" id="UP000199658">
    <property type="component" value="Unassembled WGS sequence"/>
</dbReference>
<reference evidence="7" key="1">
    <citation type="submission" date="2016-10" db="EMBL/GenBank/DDBJ databases">
        <authorList>
            <person name="Varghese N."/>
            <person name="Submissions S."/>
        </authorList>
    </citation>
    <scope>NUCLEOTIDE SEQUENCE [LARGE SCALE GENOMIC DNA]</scope>
    <source>
        <strain evidence="7">DSM 26921</strain>
    </source>
</reference>
<dbReference type="STRING" id="670154.SAMN04488002_0490"/>
<comment type="similarity">
    <text evidence="1">Belongs to the LysR transcriptional regulatory family.</text>
</comment>
<protein>
    <submittedName>
        <fullName evidence="6">DNA-binding transcriptional regulator, LysR family</fullName>
    </submittedName>
</protein>
<dbReference type="PANTHER" id="PTHR30419:SF8">
    <property type="entry name" value="NITROGEN ASSIMILATION TRANSCRIPTIONAL ACTIVATOR-RELATED"/>
    <property type="match status" value="1"/>
</dbReference>
<dbReference type="EMBL" id="FOYO01000001">
    <property type="protein sequence ID" value="SFR34497.1"/>
    <property type="molecule type" value="Genomic_DNA"/>
</dbReference>
<dbReference type="SUPFAM" id="SSF46785">
    <property type="entry name" value="Winged helix' DNA-binding domain"/>
    <property type="match status" value="1"/>
</dbReference>
<feature type="domain" description="HTH lysR-type" evidence="5">
    <location>
        <begin position="5"/>
        <end position="62"/>
    </location>
</feature>
<dbReference type="FunFam" id="1.10.10.10:FF:000001">
    <property type="entry name" value="LysR family transcriptional regulator"/>
    <property type="match status" value="1"/>
</dbReference>
<proteinExistence type="inferred from homology"/>
<keyword evidence="4" id="KW-0804">Transcription</keyword>
<dbReference type="AlphaFoldDB" id="A0A1I6FXE1"/>
<dbReference type="Pfam" id="PF00126">
    <property type="entry name" value="HTH_1"/>
    <property type="match status" value="1"/>
</dbReference>
<dbReference type="GO" id="GO:0003700">
    <property type="term" value="F:DNA-binding transcription factor activity"/>
    <property type="evidence" value="ECO:0007669"/>
    <property type="project" value="InterPro"/>
</dbReference>